<feature type="domain" description="CzcB-like barrel-sandwich hybrid" evidence="2">
    <location>
        <begin position="69"/>
        <end position="204"/>
    </location>
</feature>
<dbReference type="Gene3D" id="2.40.30.170">
    <property type="match status" value="1"/>
</dbReference>
<evidence type="ECO:0000313" key="3">
    <source>
        <dbReference type="EMBL" id="PSV00097.1"/>
    </source>
</evidence>
<dbReference type="Proteomes" id="UP000241426">
    <property type="component" value="Unassembled WGS sequence"/>
</dbReference>
<gene>
    <name evidence="3" type="ORF">C9J27_07640</name>
</gene>
<dbReference type="Gene3D" id="2.40.50.100">
    <property type="match status" value="1"/>
</dbReference>
<dbReference type="EMBL" id="PYNF01000004">
    <property type="protein sequence ID" value="PSV00097.1"/>
    <property type="molecule type" value="Genomic_DNA"/>
</dbReference>
<comment type="caution">
    <text evidence="3">The sequence shown here is derived from an EMBL/GenBank/DDBJ whole genome shotgun (WGS) entry which is preliminary data.</text>
</comment>
<protein>
    <submittedName>
        <fullName evidence="3">Efflux RND transporter periplasmic adaptor subunit</fullName>
    </submittedName>
</protein>
<evidence type="ECO:0000259" key="2">
    <source>
        <dbReference type="Pfam" id="PF25973"/>
    </source>
</evidence>
<name>A0A0B7JIK2_9GAMM</name>
<dbReference type="GeneID" id="29945375"/>
<proteinExistence type="inferred from homology"/>
<dbReference type="Pfam" id="PF25973">
    <property type="entry name" value="BSH_CzcB"/>
    <property type="match status" value="1"/>
</dbReference>
<reference evidence="3 4" key="1">
    <citation type="submission" date="2018-01" db="EMBL/GenBank/DDBJ databases">
        <title>Whole genome sequencing of Histamine producing bacteria.</title>
        <authorList>
            <person name="Butler K."/>
        </authorList>
    </citation>
    <scope>NUCLEOTIDE SEQUENCE [LARGE SCALE GENOMIC DNA]</scope>
    <source>
        <strain evidence="3 4">FS-7.2</strain>
    </source>
</reference>
<dbReference type="InterPro" id="IPR058647">
    <property type="entry name" value="BSH_CzcB-like"/>
</dbReference>
<dbReference type="GO" id="GO:1990281">
    <property type="term" value="C:efflux pump complex"/>
    <property type="evidence" value="ECO:0007669"/>
    <property type="project" value="TreeGrafter"/>
</dbReference>
<evidence type="ECO:0000313" key="4">
    <source>
        <dbReference type="Proteomes" id="UP000241426"/>
    </source>
</evidence>
<dbReference type="RefSeq" id="WP_054262161.1">
    <property type="nucleotide sequence ID" value="NZ_JAUZMX010000002.1"/>
</dbReference>
<dbReference type="NCBIfam" id="TIGR01730">
    <property type="entry name" value="RND_mfp"/>
    <property type="match status" value="1"/>
</dbReference>
<accession>A0A0B7JIK2</accession>
<dbReference type="Gene3D" id="1.10.287.470">
    <property type="entry name" value="Helix hairpin bin"/>
    <property type="match status" value="1"/>
</dbReference>
<comment type="similarity">
    <text evidence="1">Belongs to the membrane fusion protein (MFP) (TC 8.A.1) family.</text>
</comment>
<evidence type="ECO:0000256" key="1">
    <source>
        <dbReference type="ARBA" id="ARBA00009477"/>
    </source>
</evidence>
<dbReference type="eggNOG" id="COG0845">
    <property type="taxonomic scope" value="Bacteria"/>
</dbReference>
<dbReference type="PANTHER" id="PTHR30469:SF12">
    <property type="entry name" value="MULTIDRUG RESISTANCE PROTEIN MDTA"/>
    <property type="match status" value="1"/>
</dbReference>
<sequence>MSVFIRRYLPVVILLLFAGLSAALLLNRPQTQQKIVETIVPVLEVMAVKKQQLAFNVSSYGMVKPKHQAELVAQVSGVVNRLSPAFAVGQFVRKGEVLAHLDDADYHADLAQAEATFAQAKALLAQEIARGIVAKKTLSHISTTKQSALGLRIPQRKQQQANVKFAQAALARAQRNVARTIITAPFDGLITEKHINVGSHVNIGEQLGIIYGTDVARIRLPVTPQAFSFIDPNSPNTTVILTNEHHGQDFQHWTARFIGTEGVIDPQSRMVYLIVDVIDPYQRRLSIQQRTGVLNFGAFVTAKIAAKPIANAVKLHRHVIRNDQVVLVDSNGLTQMRKVVVARTDLKYAYISAGLEDGELVSLTWPDNYLEGTAVTTVLNPPQFIEQPPLTVIHSKDVDNGE</sequence>
<dbReference type="GO" id="GO:0015562">
    <property type="term" value="F:efflux transmembrane transporter activity"/>
    <property type="evidence" value="ECO:0007669"/>
    <property type="project" value="TreeGrafter"/>
</dbReference>
<dbReference type="PANTHER" id="PTHR30469">
    <property type="entry name" value="MULTIDRUG RESISTANCE PROTEIN MDTA"/>
    <property type="match status" value="1"/>
</dbReference>
<dbReference type="SUPFAM" id="SSF111369">
    <property type="entry name" value="HlyD-like secretion proteins"/>
    <property type="match status" value="1"/>
</dbReference>
<organism evidence="3 4">
    <name type="scientific">Photobacterium kishitanii</name>
    <dbReference type="NCBI Taxonomy" id="318456"/>
    <lineage>
        <taxon>Bacteria</taxon>
        <taxon>Pseudomonadati</taxon>
        <taxon>Pseudomonadota</taxon>
        <taxon>Gammaproteobacteria</taxon>
        <taxon>Vibrionales</taxon>
        <taxon>Vibrionaceae</taxon>
        <taxon>Photobacterium</taxon>
    </lineage>
</organism>
<accession>A0A2T3KKI7</accession>
<dbReference type="AlphaFoldDB" id="A0A0B7JIK2"/>
<dbReference type="InterPro" id="IPR006143">
    <property type="entry name" value="RND_pump_MFP"/>
</dbReference>